<gene>
    <name evidence="8" type="ORF">BLA29_007882</name>
</gene>
<dbReference type="InterPro" id="IPR000873">
    <property type="entry name" value="AMP-dep_synth/lig_dom"/>
</dbReference>
<keyword evidence="3" id="KW-0547">Nucleotide-binding</keyword>
<dbReference type="GO" id="GO:0005886">
    <property type="term" value="C:plasma membrane"/>
    <property type="evidence" value="ECO:0007669"/>
    <property type="project" value="TreeGrafter"/>
</dbReference>
<reference evidence="8 9" key="1">
    <citation type="submission" date="2017-03" db="EMBL/GenBank/DDBJ databases">
        <title>Genome Survey of Euroglyphus maynei.</title>
        <authorList>
            <person name="Arlian L.G."/>
            <person name="Morgan M.S."/>
            <person name="Rider S.D."/>
        </authorList>
    </citation>
    <scope>NUCLEOTIDE SEQUENCE [LARGE SCALE GENOMIC DNA]</scope>
    <source>
        <strain evidence="8">Arlian Lab</strain>
        <tissue evidence="8">Whole body</tissue>
    </source>
</reference>
<dbReference type="AlphaFoldDB" id="A0A1Y3AKZ8"/>
<evidence type="ECO:0000256" key="1">
    <source>
        <dbReference type="ARBA" id="ARBA00006432"/>
    </source>
</evidence>
<evidence type="ECO:0000256" key="4">
    <source>
        <dbReference type="ARBA" id="ARBA00022832"/>
    </source>
</evidence>
<dbReference type="Gene3D" id="3.40.50.12780">
    <property type="entry name" value="N-terminal domain of ligase-like"/>
    <property type="match status" value="1"/>
</dbReference>
<dbReference type="GO" id="GO:0005783">
    <property type="term" value="C:endoplasmic reticulum"/>
    <property type="evidence" value="ECO:0007669"/>
    <property type="project" value="TreeGrafter"/>
</dbReference>
<feature type="domain" description="AMP-dependent synthetase/ligase" evidence="7">
    <location>
        <begin position="88"/>
        <end position="208"/>
    </location>
</feature>
<dbReference type="Proteomes" id="UP000194236">
    <property type="component" value="Unassembled WGS sequence"/>
</dbReference>
<organism evidence="8 9">
    <name type="scientific">Euroglyphus maynei</name>
    <name type="common">Mayne's house dust mite</name>
    <dbReference type="NCBI Taxonomy" id="6958"/>
    <lineage>
        <taxon>Eukaryota</taxon>
        <taxon>Metazoa</taxon>
        <taxon>Ecdysozoa</taxon>
        <taxon>Arthropoda</taxon>
        <taxon>Chelicerata</taxon>
        <taxon>Arachnida</taxon>
        <taxon>Acari</taxon>
        <taxon>Acariformes</taxon>
        <taxon>Sarcoptiformes</taxon>
        <taxon>Astigmata</taxon>
        <taxon>Psoroptidia</taxon>
        <taxon>Analgoidea</taxon>
        <taxon>Pyroglyphidae</taxon>
        <taxon>Pyroglyphinae</taxon>
        <taxon>Euroglyphus</taxon>
    </lineage>
</organism>
<dbReference type="PANTHER" id="PTHR43272:SF83">
    <property type="entry name" value="ACYL-COA SYNTHETASE LONG-CHAIN, ISOFORM J"/>
    <property type="match status" value="1"/>
</dbReference>
<sequence length="270" mass="31542">MWIQNPRKRIEDSKRIRAKKLNPTDIDSPWIGIHDHPALKDTIIDQCDTLNDFIEKYEEYFPSENPVIGYRHVYYEYLDNDKDGRRIKKRKLSDNYHWLNFRQMSERITNIAHGLRQSGIGHNESVVIFCETCAEFLLMQYAIARAGLVQVNVFGTLGESGIAHAIRETKAKYMFTSWDLLPKIRSTIANYNLNIEKIIYLRRRALKVSPEIVENEKDFTQPIGNTDLIPFDRIELIGQCYVDRKRSNESSTDEELCKPLDKDEISLIGK</sequence>
<keyword evidence="4" id="KW-0276">Fatty acid metabolism</keyword>
<keyword evidence="4" id="KW-0443">Lipid metabolism</keyword>
<evidence type="ECO:0000256" key="3">
    <source>
        <dbReference type="ARBA" id="ARBA00022741"/>
    </source>
</evidence>
<dbReference type="InterPro" id="IPR042099">
    <property type="entry name" value="ANL_N_sf"/>
</dbReference>
<dbReference type="Pfam" id="PF00501">
    <property type="entry name" value="AMP-binding"/>
    <property type="match status" value="1"/>
</dbReference>
<accession>A0A1Y3AKZ8</accession>
<dbReference type="EMBL" id="MUJZ01072108">
    <property type="protein sequence ID" value="OTF69122.1"/>
    <property type="molecule type" value="Genomic_DNA"/>
</dbReference>
<dbReference type="GO" id="GO:0005811">
    <property type="term" value="C:lipid droplet"/>
    <property type="evidence" value="ECO:0007669"/>
    <property type="project" value="TreeGrafter"/>
</dbReference>
<dbReference type="GO" id="GO:0004467">
    <property type="term" value="F:long-chain fatty acid-CoA ligase activity"/>
    <property type="evidence" value="ECO:0007669"/>
    <property type="project" value="UniProtKB-EC"/>
</dbReference>
<evidence type="ECO:0000313" key="8">
    <source>
        <dbReference type="EMBL" id="OTF69122.1"/>
    </source>
</evidence>
<evidence type="ECO:0000256" key="6">
    <source>
        <dbReference type="ARBA" id="ARBA00026121"/>
    </source>
</evidence>
<protein>
    <recommendedName>
        <fullName evidence="6">long-chain-fatty-acid--CoA ligase</fullName>
        <ecNumber evidence="6">6.2.1.3</ecNumber>
    </recommendedName>
</protein>
<dbReference type="OrthoDB" id="9340761at2759"/>
<dbReference type="EC" id="6.2.1.3" evidence="6"/>
<dbReference type="PANTHER" id="PTHR43272">
    <property type="entry name" value="LONG-CHAIN-FATTY-ACID--COA LIGASE"/>
    <property type="match status" value="1"/>
</dbReference>
<comment type="similarity">
    <text evidence="1">Belongs to the ATP-dependent AMP-binding enzyme family.</text>
</comment>
<comment type="caution">
    <text evidence="8">The sequence shown here is derived from an EMBL/GenBank/DDBJ whole genome shotgun (WGS) entry which is preliminary data.</text>
</comment>
<keyword evidence="9" id="KW-1185">Reference proteome</keyword>
<evidence type="ECO:0000259" key="7">
    <source>
        <dbReference type="Pfam" id="PF00501"/>
    </source>
</evidence>
<name>A0A1Y3AKZ8_EURMA</name>
<evidence type="ECO:0000256" key="2">
    <source>
        <dbReference type="ARBA" id="ARBA00022598"/>
    </source>
</evidence>
<dbReference type="GO" id="GO:0035336">
    <property type="term" value="P:long-chain fatty-acyl-CoA metabolic process"/>
    <property type="evidence" value="ECO:0007669"/>
    <property type="project" value="TreeGrafter"/>
</dbReference>
<evidence type="ECO:0000313" key="9">
    <source>
        <dbReference type="Proteomes" id="UP000194236"/>
    </source>
</evidence>
<proteinExistence type="inferred from homology"/>
<dbReference type="SUPFAM" id="SSF56801">
    <property type="entry name" value="Acetyl-CoA synthetase-like"/>
    <property type="match status" value="1"/>
</dbReference>
<keyword evidence="2" id="KW-0436">Ligase</keyword>
<dbReference type="GO" id="GO:0005524">
    <property type="term" value="F:ATP binding"/>
    <property type="evidence" value="ECO:0007669"/>
    <property type="project" value="UniProtKB-KW"/>
</dbReference>
<evidence type="ECO:0000256" key="5">
    <source>
        <dbReference type="ARBA" id="ARBA00022840"/>
    </source>
</evidence>
<keyword evidence="5" id="KW-0067">ATP-binding</keyword>